<feature type="region of interest" description="Disordered" evidence="1">
    <location>
        <begin position="310"/>
        <end position="332"/>
    </location>
</feature>
<reference evidence="2 3" key="1">
    <citation type="submission" date="2018-11" db="EMBL/GenBank/DDBJ databases">
        <title>Genome assembly of Steccherinum ochraceum LE-BIN_3174, the white-rot fungus of the Steccherinaceae family (The Residual Polyporoid clade, Polyporales, Basidiomycota).</title>
        <authorList>
            <person name="Fedorova T.V."/>
            <person name="Glazunova O.A."/>
            <person name="Landesman E.O."/>
            <person name="Moiseenko K.V."/>
            <person name="Psurtseva N.V."/>
            <person name="Savinova O.S."/>
            <person name="Shakhova N.V."/>
            <person name="Tyazhelova T.V."/>
            <person name="Vasina D.V."/>
        </authorList>
    </citation>
    <scope>NUCLEOTIDE SEQUENCE [LARGE SCALE GENOMIC DNA]</scope>
    <source>
        <strain evidence="2 3">LE-BIN_3174</strain>
    </source>
</reference>
<dbReference type="AlphaFoldDB" id="A0A4R0R563"/>
<feature type="compositionally biased region" description="Polar residues" evidence="1">
    <location>
        <begin position="274"/>
        <end position="290"/>
    </location>
</feature>
<feature type="compositionally biased region" description="Low complexity" evidence="1">
    <location>
        <begin position="213"/>
        <end position="224"/>
    </location>
</feature>
<feature type="region of interest" description="Disordered" evidence="1">
    <location>
        <begin position="209"/>
        <end position="294"/>
    </location>
</feature>
<organism evidence="2 3">
    <name type="scientific">Steccherinum ochraceum</name>
    <dbReference type="NCBI Taxonomy" id="92696"/>
    <lineage>
        <taxon>Eukaryota</taxon>
        <taxon>Fungi</taxon>
        <taxon>Dikarya</taxon>
        <taxon>Basidiomycota</taxon>
        <taxon>Agaricomycotina</taxon>
        <taxon>Agaricomycetes</taxon>
        <taxon>Polyporales</taxon>
        <taxon>Steccherinaceae</taxon>
        <taxon>Steccherinum</taxon>
    </lineage>
</organism>
<comment type="caution">
    <text evidence="2">The sequence shown here is derived from an EMBL/GenBank/DDBJ whole genome shotgun (WGS) entry which is preliminary data.</text>
</comment>
<gene>
    <name evidence="2" type="ORF">EIP91_008434</name>
</gene>
<evidence type="ECO:0000256" key="1">
    <source>
        <dbReference type="SAM" id="MobiDB-lite"/>
    </source>
</evidence>
<keyword evidence="3" id="KW-1185">Reference proteome</keyword>
<protein>
    <submittedName>
        <fullName evidence="2">Uncharacterized protein</fullName>
    </submittedName>
</protein>
<evidence type="ECO:0000313" key="2">
    <source>
        <dbReference type="EMBL" id="TCD61436.1"/>
    </source>
</evidence>
<proteinExistence type="predicted"/>
<name>A0A4R0R563_9APHY</name>
<feature type="compositionally biased region" description="Basic residues" evidence="1">
    <location>
        <begin position="247"/>
        <end position="263"/>
    </location>
</feature>
<dbReference type="EMBL" id="RWJN01000467">
    <property type="protein sequence ID" value="TCD61436.1"/>
    <property type="molecule type" value="Genomic_DNA"/>
</dbReference>
<evidence type="ECO:0000313" key="3">
    <source>
        <dbReference type="Proteomes" id="UP000292702"/>
    </source>
</evidence>
<sequence>MVQIPSNNSEITVLDARTNTPLQELSLTHERDEEGDWVTTVDLEAEYGQVFYFKIHNMNPPSQTIPCTTDAKYIVRQLHGGEEEELADPVLQPGEMEVVHGRDWEKGTAFSFPSLNESQDECGEIEVTIYPGTKIPIKSKSRSDGTRLVDCNFQGTCINDMIVVFKYRLKDPEGGEVFSRTWCMSELIQVYKDPPHVYLKEFLRQSLPLQDGPRISPSTSRPRSQGTRSSRRLAGADPLSIPAARQRAQKSLKSRGAGRRQAARKPPNAPPISPSLTPTLAPQSPPATSQHRYRSPTDLEYIDWSQIAQPSHASSSATQPMQVDPKPFSAGLPSPSLDDDDVIEIQKPLVDPTTAKTNALWDDVRKVTTQIQVLKRLRSDNITKERTLQDGPARNDLKASLLVMSIRVLSNVIEEQNRERVRLLELLEDPPETDVMSPAMDSD</sequence>
<feature type="compositionally biased region" description="Polar residues" evidence="1">
    <location>
        <begin position="310"/>
        <end position="321"/>
    </location>
</feature>
<dbReference type="Proteomes" id="UP000292702">
    <property type="component" value="Unassembled WGS sequence"/>
</dbReference>
<accession>A0A4R0R563</accession>